<organism evidence="2 3">
    <name type="scientific">Maribellus comscasis</name>
    <dbReference type="NCBI Taxonomy" id="2681766"/>
    <lineage>
        <taxon>Bacteria</taxon>
        <taxon>Pseudomonadati</taxon>
        <taxon>Bacteroidota</taxon>
        <taxon>Bacteroidia</taxon>
        <taxon>Marinilabiliales</taxon>
        <taxon>Prolixibacteraceae</taxon>
        <taxon>Maribellus</taxon>
    </lineage>
</organism>
<dbReference type="GO" id="GO:0016787">
    <property type="term" value="F:hydrolase activity"/>
    <property type="evidence" value="ECO:0007669"/>
    <property type="project" value="UniProtKB-KW"/>
</dbReference>
<feature type="domain" description="Beta-lactamase-related" evidence="1">
    <location>
        <begin position="51"/>
        <end position="336"/>
    </location>
</feature>
<name>A0A6I6K1Z9_9BACT</name>
<sequence>MTSINHKTTVVLLLTLLLKLISLWGVAQNIDIKKLGTYFNTLEANNKLMGSIAILKDGDIVHTKQVGYSDIDSKQKPDENTKYRIGSVSKVFTAALIFKATEEGKITFDKTIDSYFPEIENSDKITISNLLSHRSGIHSFTDNKEEFLSYHTRSKTQKEMIEIISKGGSDFTPDEEASYSNSNYVLLSYILEKLYKKSYAEILEDEITRPLKLTNTFLGGKINAENNECYSYRFEKKWKKTDETDSSIVTGAGGIVSTPTDLIRFAQALFSNKILSAESVEKMKTIQDKFGMGLLEIQYYDKVSYGHNGEIDGFTSVLRYFPEESCAFAIISNGNNYSMNLIAVSLVNSLLNKYYDIPDFRVYEPKAKELNQYVGIYSSPEFPVKLTVTKLGKQLYVEATGDSKMNLQATATGEFKYEPAGIKIKFIPEKQQLILTQQGKVSTLLKE</sequence>
<dbReference type="AlphaFoldDB" id="A0A6I6K1Z9"/>
<evidence type="ECO:0000313" key="3">
    <source>
        <dbReference type="Proteomes" id="UP000428260"/>
    </source>
</evidence>
<dbReference type="Gene3D" id="3.40.710.10">
    <property type="entry name" value="DD-peptidase/beta-lactamase superfamily"/>
    <property type="match status" value="1"/>
</dbReference>
<dbReference type="EMBL" id="CP046401">
    <property type="protein sequence ID" value="QGY46507.1"/>
    <property type="molecule type" value="Genomic_DNA"/>
</dbReference>
<dbReference type="InterPro" id="IPR012338">
    <property type="entry name" value="Beta-lactam/transpept-like"/>
</dbReference>
<accession>A0A6I6K1Z9</accession>
<dbReference type="RefSeq" id="WP_158869638.1">
    <property type="nucleotide sequence ID" value="NZ_CP046401.1"/>
</dbReference>
<dbReference type="InterPro" id="IPR050491">
    <property type="entry name" value="AmpC-like"/>
</dbReference>
<gene>
    <name evidence="2" type="ORF">GM418_23440</name>
</gene>
<proteinExistence type="predicted"/>
<keyword evidence="3" id="KW-1185">Reference proteome</keyword>
<evidence type="ECO:0000313" key="2">
    <source>
        <dbReference type="EMBL" id="QGY46507.1"/>
    </source>
</evidence>
<dbReference type="PANTHER" id="PTHR46825:SF9">
    <property type="entry name" value="BETA-LACTAMASE-RELATED DOMAIN-CONTAINING PROTEIN"/>
    <property type="match status" value="1"/>
</dbReference>
<dbReference type="Pfam" id="PF00144">
    <property type="entry name" value="Beta-lactamase"/>
    <property type="match status" value="1"/>
</dbReference>
<keyword evidence="2" id="KW-0378">Hydrolase</keyword>
<evidence type="ECO:0000259" key="1">
    <source>
        <dbReference type="Pfam" id="PF00144"/>
    </source>
</evidence>
<reference evidence="2 3" key="1">
    <citation type="submission" date="2019-11" db="EMBL/GenBank/DDBJ databases">
        <authorList>
            <person name="Zheng R.K."/>
            <person name="Sun C.M."/>
        </authorList>
    </citation>
    <scope>NUCLEOTIDE SEQUENCE [LARGE SCALE GENOMIC DNA]</scope>
    <source>
        <strain evidence="2 3">WC007</strain>
    </source>
</reference>
<dbReference type="Proteomes" id="UP000428260">
    <property type="component" value="Chromosome"/>
</dbReference>
<protein>
    <submittedName>
        <fullName evidence="2">Serine hydrolase</fullName>
    </submittedName>
</protein>
<dbReference type="InterPro" id="IPR001466">
    <property type="entry name" value="Beta-lactam-related"/>
</dbReference>
<dbReference type="SUPFAM" id="SSF56601">
    <property type="entry name" value="beta-lactamase/transpeptidase-like"/>
    <property type="match status" value="1"/>
</dbReference>
<dbReference type="PANTHER" id="PTHR46825">
    <property type="entry name" value="D-ALANYL-D-ALANINE-CARBOXYPEPTIDASE/ENDOPEPTIDASE AMPH"/>
    <property type="match status" value="1"/>
</dbReference>
<dbReference type="KEGG" id="mcos:GM418_23440"/>